<dbReference type="EMBL" id="CM047591">
    <property type="protein sequence ID" value="KAI9918899.1"/>
    <property type="molecule type" value="Genomic_DNA"/>
</dbReference>
<gene>
    <name evidence="1" type="ORF">PsorP6_011356</name>
</gene>
<organism evidence="1 2">
    <name type="scientific">Peronosclerospora sorghi</name>
    <dbReference type="NCBI Taxonomy" id="230839"/>
    <lineage>
        <taxon>Eukaryota</taxon>
        <taxon>Sar</taxon>
        <taxon>Stramenopiles</taxon>
        <taxon>Oomycota</taxon>
        <taxon>Peronosporomycetes</taxon>
        <taxon>Peronosporales</taxon>
        <taxon>Peronosporaceae</taxon>
        <taxon>Peronosclerospora</taxon>
    </lineage>
</organism>
<proteinExistence type="predicted"/>
<reference evidence="1 2" key="1">
    <citation type="journal article" date="2022" name="bioRxiv">
        <title>The genome of the oomycete Peronosclerospora sorghi, a cosmopolitan pathogen of maize and sorghum, is inflated with dispersed pseudogenes.</title>
        <authorList>
            <person name="Fletcher K."/>
            <person name="Martin F."/>
            <person name="Isakeit T."/>
            <person name="Cavanaugh K."/>
            <person name="Magill C."/>
            <person name="Michelmore R."/>
        </authorList>
    </citation>
    <scope>NUCLEOTIDE SEQUENCE [LARGE SCALE GENOMIC DNA]</scope>
    <source>
        <strain evidence="1">P6</strain>
    </source>
</reference>
<keyword evidence="2" id="KW-1185">Reference proteome</keyword>
<protein>
    <submittedName>
        <fullName evidence="1">Uncharacterized protein</fullName>
    </submittedName>
</protein>
<sequence length="222" mass="24046">MDLVVVAEASAVMKETAAVTQQILNNKAKNCRVVNRRRKENVPAQKTEAHCAAEVNSNLPPFVPMHIACILVVTVAISLLAGAAISTSTRLSSDSSTAPASDFYGPHATFTEDEDDREERTSSRIVDVVLPEFKTALGENLEDDLRRIPIRLSSIRSSYINDTISSNHYPAAAAVSSRRVLEHGASGGYSAPARLDPGIYFGGNCHRVDLHSNPDPPHSLNW</sequence>
<evidence type="ECO:0000313" key="1">
    <source>
        <dbReference type="EMBL" id="KAI9918899.1"/>
    </source>
</evidence>
<evidence type="ECO:0000313" key="2">
    <source>
        <dbReference type="Proteomes" id="UP001163321"/>
    </source>
</evidence>
<dbReference type="Proteomes" id="UP001163321">
    <property type="component" value="Chromosome 12"/>
</dbReference>
<comment type="caution">
    <text evidence="1">The sequence shown here is derived from an EMBL/GenBank/DDBJ whole genome shotgun (WGS) entry which is preliminary data.</text>
</comment>
<accession>A0ACC0WJG2</accession>
<name>A0ACC0WJG2_9STRA</name>